<proteinExistence type="predicted"/>
<dbReference type="Proteomes" id="UP001295423">
    <property type="component" value="Unassembled WGS sequence"/>
</dbReference>
<evidence type="ECO:0000313" key="2">
    <source>
        <dbReference type="Proteomes" id="UP001295423"/>
    </source>
</evidence>
<dbReference type="EMBL" id="CAKOGP040001758">
    <property type="protein sequence ID" value="CAJ1949534.1"/>
    <property type="molecule type" value="Genomic_DNA"/>
</dbReference>
<dbReference type="AlphaFoldDB" id="A0AAD2FQE6"/>
<evidence type="ECO:0000313" key="1">
    <source>
        <dbReference type="EMBL" id="CAJ1949534.1"/>
    </source>
</evidence>
<organism evidence="1 2">
    <name type="scientific">Cylindrotheca closterium</name>
    <dbReference type="NCBI Taxonomy" id="2856"/>
    <lineage>
        <taxon>Eukaryota</taxon>
        <taxon>Sar</taxon>
        <taxon>Stramenopiles</taxon>
        <taxon>Ochrophyta</taxon>
        <taxon>Bacillariophyta</taxon>
        <taxon>Bacillariophyceae</taxon>
        <taxon>Bacillariophycidae</taxon>
        <taxon>Bacillariales</taxon>
        <taxon>Bacillariaceae</taxon>
        <taxon>Cylindrotheca</taxon>
    </lineage>
</organism>
<protein>
    <submittedName>
        <fullName evidence="1">Uncharacterized protein</fullName>
    </submittedName>
</protein>
<keyword evidence="2" id="KW-1185">Reference proteome</keyword>
<comment type="caution">
    <text evidence="1">The sequence shown here is derived from an EMBL/GenBank/DDBJ whole genome shotgun (WGS) entry which is preliminary data.</text>
</comment>
<name>A0AAD2FQE6_9STRA</name>
<accession>A0AAD2FQE6</accession>
<sequence>MKDYHIVKDLCLWVLVFKERHPDLYDNLAGQLSKAASEPCCRVLYRAPSGLLPTMTLTFAKDHGMAADQCIAANGQD</sequence>
<reference evidence="1" key="1">
    <citation type="submission" date="2023-08" db="EMBL/GenBank/DDBJ databases">
        <authorList>
            <person name="Audoor S."/>
            <person name="Bilcke G."/>
        </authorList>
    </citation>
    <scope>NUCLEOTIDE SEQUENCE</scope>
</reference>
<gene>
    <name evidence="1" type="ORF">CYCCA115_LOCUS12144</name>
</gene>